<sequence length="84" mass="9226">MALRLWTTSATKKNRGDSSIMYGRGGTAGYKATTPTRIRAFILDTSRSKSGSSYKERRDQVAQAPPPLIPPLPHTDHLLSFVPP</sequence>
<dbReference type="RefSeq" id="XP_043187090.1">
    <property type="nucleotide sequence ID" value="XM_043321267.1"/>
</dbReference>
<gene>
    <name evidence="2" type="ORF">RhiXN_01448</name>
</gene>
<protein>
    <submittedName>
        <fullName evidence="2">Uncharacterized protein</fullName>
    </submittedName>
</protein>
<name>A0A8H8P8Q3_9AGAM</name>
<feature type="region of interest" description="Disordered" evidence="1">
    <location>
        <begin position="45"/>
        <end position="84"/>
    </location>
</feature>
<accession>A0A8H8P8Q3</accession>
<reference evidence="2" key="1">
    <citation type="submission" date="2020-05" db="EMBL/GenBank/DDBJ databases">
        <title>Evolutionary and genomic comparisons of hybrid uninucleate and nonhybrid Rhizoctonia fungi.</title>
        <authorList>
            <person name="Li C."/>
            <person name="Chen X."/>
        </authorList>
    </citation>
    <scope>NUCLEOTIDE SEQUENCE</scope>
    <source>
        <strain evidence="2">AG-1 IA</strain>
    </source>
</reference>
<dbReference type="EMBL" id="CP059673">
    <property type="protein sequence ID" value="QRW26853.1"/>
    <property type="molecule type" value="Genomic_DNA"/>
</dbReference>
<feature type="compositionally biased region" description="Pro residues" evidence="1">
    <location>
        <begin position="64"/>
        <end position="73"/>
    </location>
</feature>
<dbReference type="KEGG" id="rsx:RhiXN_01448"/>
<organism evidence="2 3">
    <name type="scientific">Rhizoctonia solani</name>
    <dbReference type="NCBI Taxonomy" id="456999"/>
    <lineage>
        <taxon>Eukaryota</taxon>
        <taxon>Fungi</taxon>
        <taxon>Dikarya</taxon>
        <taxon>Basidiomycota</taxon>
        <taxon>Agaricomycotina</taxon>
        <taxon>Agaricomycetes</taxon>
        <taxon>Cantharellales</taxon>
        <taxon>Ceratobasidiaceae</taxon>
        <taxon>Rhizoctonia</taxon>
    </lineage>
</organism>
<dbReference type="Proteomes" id="UP000650533">
    <property type="component" value="Chromosome 16"/>
</dbReference>
<dbReference type="AlphaFoldDB" id="A0A8H8P8Q3"/>
<proteinExistence type="predicted"/>
<evidence type="ECO:0000313" key="2">
    <source>
        <dbReference type="EMBL" id="QRW26853.1"/>
    </source>
</evidence>
<evidence type="ECO:0000313" key="3">
    <source>
        <dbReference type="Proteomes" id="UP000650533"/>
    </source>
</evidence>
<dbReference type="GeneID" id="67023730"/>
<evidence type="ECO:0000256" key="1">
    <source>
        <dbReference type="SAM" id="MobiDB-lite"/>
    </source>
</evidence>